<dbReference type="EMBL" id="CARXXK010000004">
    <property type="protein sequence ID" value="CAI6364943.1"/>
    <property type="molecule type" value="Genomic_DNA"/>
</dbReference>
<reference evidence="1 2" key="1">
    <citation type="submission" date="2023-01" db="EMBL/GenBank/DDBJ databases">
        <authorList>
            <person name="Whitehead M."/>
        </authorList>
    </citation>
    <scope>NUCLEOTIDE SEQUENCE [LARGE SCALE GENOMIC DNA]</scope>
</reference>
<evidence type="ECO:0000313" key="1">
    <source>
        <dbReference type="EMBL" id="CAI6364943.1"/>
    </source>
</evidence>
<dbReference type="AlphaFoldDB" id="A0AAV0X9S3"/>
<evidence type="ECO:0000313" key="2">
    <source>
        <dbReference type="Proteomes" id="UP001160148"/>
    </source>
</evidence>
<comment type="caution">
    <text evidence="1">The sequence shown here is derived from an EMBL/GenBank/DDBJ whole genome shotgun (WGS) entry which is preliminary data.</text>
</comment>
<gene>
    <name evidence="1" type="ORF">MEUPH1_LOCUS19712</name>
</gene>
<protein>
    <submittedName>
        <fullName evidence="1">Uncharacterized protein</fullName>
    </submittedName>
</protein>
<organism evidence="1 2">
    <name type="scientific">Macrosiphum euphorbiae</name>
    <name type="common">potato aphid</name>
    <dbReference type="NCBI Taxonomy" id="13131"/>
    <lineage>
        <taxon>Eukaryota</taxon>
        <taxon>Metazoa</taxon>
        <taxon>Ecdysozoa</taxon>
        <taxon>Arthropoda</taxon>
        <taxon>Hexapoda</taxon>
        <taxon>Insecta</taxon>
        <taxon>Pterygota</taxon>
        <taxon>Neoptera</taxon>
        <taxon>Paraneoptera</taxon>
        <taxon>Hemiptera</taxon>
        <taxon>Sternorrhyncha</taxon>
        <taxon>Aphidomorpha</taxon>
        <taxon>Aphidoidea</taxon>
        <taxon>Aphididae</taxon>
        <taxon>Macrosiphini</taxon>
        <taxon>Macrosiphum</taxon>
    </lineage>
</organism>
<dbReference type="Proteomes" id="UP001160148">
    <property type="component" value="Unassembled WGS sequence"/>
</dbReference>
<keyword evidence="2" id="KW-1185">Reference proteome</keyword>
<sequence length="92" mass="9776">MCLLSTCLASDQSVRGQSDLGEVAFADSPVDGIEPDSVRFAVHHRVSPVVCGVVPQCSYAALLRGTAIERSVVQAIRDANDAALVLPPMLRR</sequence>
<accession>A0AAV0X9S3</accession>
<name>A0AAV0X9S3_9HEMI</name>
<proteinExistence type="predicted"/>